<proteinExistence type="inferred from homology"/>
<organism evidence="5 6">
    <name type="scientific">Steroidobacter agaridevorans</name>
    <dbReference type="NCBI Taxonomy" id="2695856"/>
    <lineage>
        <taxon>Bacteria</taxon>
        <taxon>Pseudomonadati</taxon>
        <taxon>Pseudomonadota</taxon>
        <taxon>Gammaproteobacteria</taxon>
        <taxon>Steroidobacterales</taxon>
        <taxon>Steroidobacteraceae</taxon>
        <taxon>Steroidobacter</taxon>
    </lineage>
</organism>
<dbReference type="PIRSF" id="PIRSF000443">
    <property type="entry name" value="Homoser_Ac_trans"/>
    <property type="match status" value="1"/>
</dbReference>
<dbReference type="EMBL" id="BLJN01000002">
    <property type="protein sequence ID" value="GFE80379.1"/>
    <property type="molecule type" value="Genomic_DNA"/>
</dbReference>
<dbReference type="NCBIfam" id="TIGR01392">
    <property type="entry name" value="homoserO_Ac_trn"/>
    <property type="match status" value="1"/>
</dbReference>
<feature type="site" description="Important for acyl-CoA specificity" evidence="2">
    <location>
        <position position="182"/>
    </location>
</feature>
<feature type="active site" evidence="2 3">
    <location>
        <position position="311"/>
    </location>
</feature>
<reference evidence="6" key="1">
    <citation type="submission" date="2020-01" db="EMBL/GenBank/DDBJ databases">
        <title>'Steroidobacter agaridevorans' sp. nov., agar-degrading bacteria isolated from rhizosphere soils.</title>
        <authorList>
            <person name="Ikenaga M."/>
            <person name="Kataoka M."/>
            <person name="Murouchi A."/>
            <person name="Katsuragi S."/>
            <person name="Sakai M."/>
        </authorList>
    </citation>
    <scope>NUCLEOTIDE SEQUENCE [LARGE SCALE GENOMIC DNA]</scope>
    <source>
        <strain evidence="6">YU21-B</strain>
    </source>
</reference>
<comment type="subunit">
    <text evidence="2">Homodimer.</text>
</comment>
<evidence type="ECO:0000256" key="2">
    <source>
        <dbReference type="HAMAP-Rule" id="MF_00296"/>
    </source>
</evidence>
<evidence type="ECO:0000256" key="1">
    <source>
        <dbReference type="ARBA" id="ARBA00022679"/>
    </source>
</evidence>
<dbReference type="SUPFAM" id="SSF53474">
    <property type="entry name" value="alpha/beta-Hydrolases"/>
    <property type="match status" value="1"/>
</dbReference>
<comment type="caution">
    <text evidence="5">The sequence shown here is derived from an EMBL/GenBank/DDBJ whole genome shotgun (WGS) entry which is preliminary data.</text>
</comment>
<sequence length="370" mass="40695">MASARKILNLDRPFPMRRGGALQDVQIAYETWGDLSFCNDNAILIFTGLSPSAHAASSTEDPAPGWWEDMIGPGRPIDTRRFFVICVNSLGSPFGSTSPTSINPATGQCYRLTFPVLTVEDIARAGHEVVTSLGIKKLAAVVGPSLGGMTVLAYCALFPEGARALVSISSAARSTPFAIALRSLQREMIRKDPAWLEGNYASDAIPVQGMRLARKLGMITYRSAKEWLQRFGRERANAERKPGDPFGIDFEVESYLENHAVKFIGQFDPNCYLYISRAMDLFDLADHGGSVAEALRRFTVERALIIGVETDLLFPIEQQQELADGLSNGTRTVQFARLASIQGHDSFLVDMDRFRPVITDFLAELKLANP</sequence>
<comment type="caution">
    <text evidence="2">Lacks conserved residue(s) required for the propagation of feature annotation.</text>
</comment>
<dbReference type="RefSeq" id="WP_161812071.1">
    <property type="nucleotide sequence ID" value="NZ_BLJN01000002.1"/>
</dbReference>
<evidence type="ECO:0000256" key="3">
    <source>
        <dbReference type="PIRSR" id="PIRSR000443-1"/>
    </source>
</evidence>
<feature type="domain" description="AB hydrolase-1" evidence="4">
    <location>
        <begin position="66"/>
        <end position="335"/>
    </location>
</feature>
<dbReference type="InterPro" id="IPR029058">
    <property type="entry name" value="AB_hydrolase_fold"/>
</dbReference>
<gene>
    <name evidence="5" type="primary">metX</name>
    <name evidence="5" type="ORF">GCM10011487_23790</name>
</gene>
<comment type="catalytic activity">
    <reaction evidence="2">
        <text>succinyl-CoA + L-serine = O-succinyl-L-serine + CoA</text>
        <dbReference type="Rhea" id="RHEA:52820"/>
        <dbReference type="ChEBI" id="CHEBI:33384"/>
        <dbReference type="ChEBI" id="CHEBI:57287"/>
        <dbReference type="ChEBI" id="CHEBI:57292"/>
        <dbReference type="ChEBI" id="CHEBI:136856"/>
    </reaction>
</comment>
<dbReference type="EC" id="2.3.1.-" evidence="2"/>
<dbReference type="HAMAP" id="MF_00296">
    <property type="entry name" value="MetX_acyltransf"/>
    <property type="match status" value="1"/>
</dbReference>
<comment type="function">
    <text evidence="2">Transfers a succinyl group from succinyl-CoA to L-serine, forming succinyl-L-serine.</text>
</comment>
<accession>A0A829YAR1</accession>
<comment type="similarity">
    <text evidence="2">Belongs to the AB hydrolase superfamily. MetX family.</text>
</comment>
<name>A0A829YAR1_9GAMM</name>
<dbReference type="Gene3D" id="1.10.1740.110">
    <property type="match status" value="1"/>
</dbReference>
<keyword evidence="2" id="KW-0963">Cytoplasm</keyword>
<dbReference type="PANTHER" id="PTHR32268:SF11">
    <property type="entry name" value="HOMOSERINE O-ACETYLTRANSFERASE"/>
    <property type="match status" value="1"/>
</dbReference>
<dbReference type="GO" id="GO:0009092">
    <property type="term" value="P:homoserine metabolic process"/>
    <property type="evidence" value="ECO:0007669"/>
    <property type="project" value="TreeGrafter"/>
</dbReference>
<evidence type="ECO:0000259" key="4">
    <source>
        <dbReference type="Pfam" id="PF00561"/>
    </source>
</evidence>
<dbReference type="GO" id="GO:0004414">
    <property type="term" value="F:homoserine O-acetyltransferase activity"/>
    <property type="evidence" value="ECO:0007669"/>
    <property type="project" value="TreeGrafter"/>
</dbReference>
<dbReference type="InterPro" id="IPR008220">
    <property type="entry name" value="HAT_MetX-like"/>
</dbReference>
<dbReference type="GO" id="GO:0006535">
    <property type="term" value="P:cysteine biosynthetic process from serine"/>
    <property type="evidence" value="ECO:0007669"/>
    <property type="project" value="UniProtKB-UniRule"/>
</dbReference>
<dbReference type="PANTHER" id="PTHR32268">
    <property type="entry name" value="HOMOSERINE O-ACETYLTRANSFERASE"/>
    <property type="match status" value="1"/>
</dbReference>
<comment type="subcellular location">
    <subcellularLocation>
        <location evidence="2">Cytoplasm</location>
    </subcellularLocation>
</comment>
<feature type="region of interest" description="Important for substrate specificity" evidence="2">
    <location>
        <begin position="48"/>
        <end position="51"/>
    </location>
</feature>
<dbReference type="Pfam" id="PF00561">
    <property type="entry name" value="Abhydrolase_1"/>
    <property type="match status" value="1"/>
</dbReference>
<feature type="binding site" evidence="2">
    <location>
        <position position="214"/>
    </location>
    <ligand>
        <name>substrate</name>
    </ligand>
</feature>
<dbReference type="GO" id="GO:0009086">
    <property type="term" value="P:methionine biosynthetic process"/>
    <property type="evidence" value="ECO:0007669"/>
    <property type="project" value="TreeGrafter"/>
</dbReference>
<dbReference type="UniPathway" id="UPA00136">
    <property type="reaction ID" value="UER00199"/>
</dbReference>
<dbReference type="GO" id="GO:0016750">
    <property type="term" value="F:O-succinyltransferase activity"/>
    <property type="evidence" value="ECO:0007669"/>
    <property type="project" value="UniProtKB-UniRule"/>
</dbReference>
<dbReference type="Gene3D" id="3.40.50.1820">
    <property type="entry name" value="alpha/beta hydrolase"/>
    <property type="match status" value="1"/>
</dbReference>
<protein>
    <recommendedName>
        <fullName evidence="2">Serine O-succinyltransferase</fullName>
        <shortName evidence="2">SST</shortName>
        <ecNumber evidence="2">2.3.1.-</ecNumber>
    </recommendedName>
</protein>
<keyword evidence="2" id="KW-0198">Cysteine biosynthesis</keyword>
<evidence type="ECO:0000313" key="6">
    <source>
        <dbReference type="Proteomes" id="UP000445000"/>
    </source>
</evidence>
<dbReference type="InterPro" id="IPR000073">
    <property type="entry name" value="AB_hydrolase_1"/>
</dbReference>
<keyword evidence="2" id="KW-0028">Amino-acid biosynthesis</keyword>
<dbReference type="AlphaFoldDB" id="A0A829YAR1"/>
<evidence type="ECO:0000313" key="5">
    <source>
        <dbReference type="EMBL" id="GFE80379.1"/>
    </source>
</evidence>
<keyword evidence="1 2" id="KW-0808">Transferase</keyword>
<feature type="active site" description="Nucleophile" evidence="2 3">
    <location>
        <position position="145"/>
    </location>
</feature>
<keyword evidence="2" id="KW-0012">Acyltransferase</keyword>
<dbReference type="GO" id="GO:0005737">
    <property type="term" value="C:cytoplasm"/>
    <property type="evidence" value="ECO:0007669"/>
    <property type="project" value="UniProtKB-SubCell"/>
</dbReference>
<comment type="pathway">
    <text evidence="2">Amino-acid biosynthesis; L-cysteine biosynthesis; L-cysteine from L-serine: step 1/2.</text>
</comment>
<dbReference type="NCBIfam" id="NF001209">
    <property type="entry name" value="PRK00175.1"/>
    <property type="match status" value="1"/>
</dbReference>
<dbReference type="Proteomes" id="UP000445000">
    <property type="component" value="Unassembled WGS sequence"/>
</dbReference>
<keyword evidence="6" id="KW-1185">Reference proteome</keyword>
<feature type="active site" evidence="2 3">
    <location>
        <position position="344"/>
    </location>
</feature>
<feature type="binding site" evidence="2">
    <location>
        <position position="345"/>
    </location>
    <ligand>
        <name>substrate</name>
    </ligand>
</feature>